<protein>
    <submittedName>
        <fullName evidence="1">Uncharacterized protein</fullName>
    </submittedName>
</protein>
<dbReference type="RefSeq" id="WP_345603006.1">
    <property type="nucleotide sequence ID" value="NZ_BAABJO010000002.1"/>
</dbReference>
<proteinExistence type="predicted"/>
<organism evidence="1 2">
    <name type="scientific">Pseudonocardia adelaidensis</name>
    <dbReference type="NCBI Taxonomy" id="648754"/>
    <lineage>
        <taxon>Bacteria</taxon>
        <taxon>Bacillati</taxon>
        <taxon>Actinomycetota</taxon>
        <taxon>Actinomycetes</taxon>
        <taxon>Pseudonocardiales</taxon>
        <taxon>Pseudonocardiaceae</taxon>
        <taxon>Pseudonocardia</taxon>
    </lineage>
</organism>
<accession>A0ABP9N969</accession>
<dbReference type="EMBL" id="BAABJO010000002">
    <property type="protein sequence ID" value="GAA5111990.1"/>
    <property type="molecule type" value="Genomic_DNA"/>
</dbReference>
<dbReference type="Proteomes" id="UP001500804">
    <property type="component" value="Unassembled WGS sequence"/>
</dbReference>
<evidence type="ECO:0000313" key="1">
    <source>
        <dbReference type="EMBL" id="GAA5111990.1"/>
    </source>
</evidence>
<evidence type="ECO:0000313" key="2">
    <source>
        <dbReference type="Proteomes" id="UP001500804"/>
    </source>
</evidence>
<gene>
    <name evidence="1" type="ORF">GCM10023320_05670</name>
</gene>
<name>A0ABP9N969_9PSEU</name>
<reference evidence="2" key="1">
    <citation type="journal article" date="2019" name="Int. J. Syst. Evol. Microbiol.">
        <title>The Global Catalogue of Microorganisms (GCM) 10K type strain sequencing project: providing services to taxonomists for standard genome sequencing and annotation.</title>
        <authorList>
            <consortium name="The Broad Institute Genomics Platform"/>
            <consortium name="The Broad Institute Genome Sequencing Center for Infectious Disease"/>
            <person name="Wu L."/>
            <person name="Ma J."/>
        </authorList>
    </citation>
    <scope>NUCLEOTIDE SEQUENCE [LARGE SCALE GENOMIC DNA]</scope>
    <source>
        <strain evidence="2">JCM 18302</strain>
    </source>
</reference>
<dbReference type="Gene3D" id="6.10.250.2540">
    <property type="match status" value="1"/>
</dbReference>
<sequence length="139" mass="14901">MPDSGDELEARVSRLEGEVARLKDGVSVSRADAAAARVLAGGADRDVSEMKTLLRAHTQTLNALRETQIEQGRKLTALDAKAVQMDVKFVQMDAKFNQMDGKVDQMDAKVDQALGMLSTGMAQIVALLSGPGRGDDRSN</sequence>
<keyword evidence="2" id="KW-1185">Reference proteome</keyword>
<comment type="caution">
    <text evidence="1">The sequence shown here is derived from an EMBL/GenBank/DDBJ whole genome shotgun (WGS) entry which is preliminary data.</text>
</comment>